<organism evidence="2 3">
    <name type="scientific">Pontibacterium sinense</name>
    <dbReference type="NCBI Taxonomy" id="2781979"/>
    <lineage>
        <taxon>Bacteria</taxon>
        <taxon>Pseudomonadati</taxon>
        <taxon>Pseudomonadota</taxon>
        <taxon>Gammaproteobacteria</taxon>
        <taxon>Oceanospirillales</taxon>
        <taxon>Oceanospirillaceae</taxon>
        <taxon>Pontibacterium</taxon>
    </lineage>
</organism>
<keyword evidence="1" id="KW-0812">Transmembrane</keyword>
<feature type="transmembrane region" description="Helical" evidence="1">
    <location>
        <begin position="27"/>
        <end position="45"/>
    </location>
</feature>
<dbReference type="RefSeq" id="WP_193951872.1">
    <property type="nucleotide sequence ID" value="NZ_JADEYS010000002.1"/>
</dbReference>
<proteinExistence type="predicted"/>
<evidence type="ECO:0000313" key="2">
    <source>
        <dbReference type="EMBL" id="MBE9396328.1"/>
    </source>
</evidence>
<keyword evidence="1" id="KW-0472">Membrane</keyword>
<sequence length="212" mass="23641">MEPDSRVLNSSTSGLAFPLHKRPKKRCWMGVLAVFIGSLSVAVYIHRPATTHSFTDISAEQWLKAGKKVVNHAMNGVDYAVAAIDAMDATLSAMAEHKTPQLISGLPVVATKHLAGNAQDTLDTVTQFSRRVRQDVPEMPPHAHRFLNRTEAYLRTGGEDIEQASASISEAYERKHRQNVEQALDDLSDKSAVWWQEHWLAVKTFVLSKVQR</sequence>
<gene>
    <name evidence="2" type="ORF">IOQ59_03540</name>
</gene>
<dbReference type="AlphaFoldDB" id="A0A8J7FHS8"/>
<name>A0A8J7FHS8_9GAMM</name>
<evidence type="ECO:0000256" key="1">
    <source>
        <dbReference type="SAM" id="Phobius"/>
    </source>
</evidence>
<dbReference type="Proteomes" id="UP000640333">
    <property type="component" value="Unassembled WGS sequence"/>
</dbReference>
<accession>A0A8J7FHS8</accession>
<protein>
    <submittedName>
        <fullName evidence="2">Uncharacterized protein</fullName>
    </submittedName>
</protein>
<dbReference type="EMBL" id="JADEYS010000002">
    <property type="protein sequence ID" value="MBE9396328.1"/>
    <property type="molecule type" value="Genomic_DNA"/>
</dbReference>
<reference evidence="2" key="1">
    <citation type="submission" date="2020-10" db="EMBL/GenBank/DDBJ databases">
        <title>Bacterium isolated from coastal waters sediment.</title>
        <authorList>
            <person name="Chen R.-J."/>
            <person name="Lu D.-C."/>
            <person name="Zhu K.-L."/>
            <person name="Du Z.-J."/>
        </authorList>
    </citation>
    <scope>NUCLEOTIDE SEQUENCE</scope>
    <source>
        <strain evidence="2">N1Y112</strain>
    </source>
</reference>
<evidence type="ECO:0000313" key="3">
    <source>
        <dbReference type="Proteomes" id="UP000640333"/>
    </source>
</evidence>
<keyword evidence="3" id="KW-1185">Reference proteome</keyword>
<comment type="caution">
    <text evidence="2">The sequence shown here is derived from an EMBL/GenBank/DDBJ whole genome shotgun (WGS) entry which is preliminary data.</text>
</comment>
<keyword evidence="1" id="KW-1133">Transmembrane helix</keyword>